<sequence length="303" mass="32035">MPFSTSAGWIGWLVGLVLAAFGLAPSASADQGDAPAPWARPAGAGPGPLVVAHRGASGHAPENTLAAADAADRLGTTWVETDVQRTADGELVLVHDTTLARTTDVEQVFPDRAPWNVSDFTAAEIARLDAGSWFGEEFAGEPVPTLARFLDRLARNDQRLLLEIKAPHLYPGIEADILAELSAKGWPGEEHPGERLVVQSFDAGSVRTVHELAPELETGFIGTPAVADIPAYAAWADQINPRHRDLTADYVARVQAVEGPHGRPVEVHTWTVDDGPTARAVADLGVDGIISNVPDVVRAALDG</sequence>
<dbReference type="Pfam" id="PF03009">
    <property type="entry name" value="GDPD"/>
    <property type="match status" value="1"/>
</dbReference>
<feature type="region of interest" description="Disordered" evidence="1">
    <location>
        <begin position="29"/>
        <end position="56"/>
    </location>
</feature>
<organism evidence="4 5">
    <name type="scientific">Streptomyces marincola</name>
    <dbReference type="NCBI Taxonomy" id="2878388"/>
    <lineage>
        <taxon>Bacteria</taxon>
        <taxon>Bacillati</taxon>
        <taxon>Actinomycetota</taxon>
        <taxon>Actinomycetes</taxon>
        <taxon>Kitasatosporales</taxon>
        <taxon>Streptomycetaceae</taxon>
        <taxon>Streptomyces</taxon>
    </lineage>
</organism>
<dbReference type="EMBL" id="CP021121">
    <property type="protein sequence ID" value="ARQ71349.1"/>
    <property type="molecule type" value="Genomic_DNA"/>
</dbReference>
<dbReference type="Gene3D" id="3.20.20.190">
    <property type="entry name" value="Phosphatidylinositol (PI) phosphodiesterase"/>
    <property type="match status" value="1"/>
</dbReference>
<dbReference type="RefSeq" id="WP_086161190.1">
    <property type="nucleotide sequence ID" value="NZ_CP021121.1"/>
</dbReference>
<feature type="signal peptide" evidence="2">
    <location>
        <begin position="1"/>
        <end position="29"/>
    </location>
</feature>
<feature type="compositionally biased region" description="Low complexity" evidence="1">
    <location>
        <begin position="32"/>
        <end position="43"/>
    </location>
</feature>
<dbReference type="PANTHER" id="PTHR46211">
    <property type="entry name" value="GLYCEROPHOSPHORYL DIESTER PHOSPHODIESTERASE"/>
    <property type="match status" value="1"/>
</dbReference>
<dbReference type="OrthoDB" id="9758957at2"/>
<dbReference type="GO" id="GO:0008081">
    <property type="term" value="F:phosphoric diester hydrolase activity"/>
    <property type="evidence" value="ECO:0007669"/>
    <property type="project" value="InterPro"/>
</dbReference>
<evidence type="ECO:0000259" key="3">
    <source>
        <dbReference type="PROSITE" id="PS51704"/>
    </source>
</evidence>
<feature type="chain" id="PRO_5012077339" evidence="2">
    <location>
        <begin position="30"/>
        <end position="303"/>
    </location>
</feature>
<keyword evidence="5" id="KW-1185">Reference proteome</keyword>
<dbReference type="PANTHER" id="PTHR46211:SF1">
    <property type="entry name" value="GLYCEROPHOSPHODIESTER PHOSPHODIESTERASE, CYTOPLASMIC"/>
    <property type="match status" value="1"/>
</dbReference>
<keyword evidence="2" id="KW-0732">Signal</keyword>
<dbReference type="KEGG" id="smao:CAG99_23200"/>
<feature type="domain" description="GP-PDE" evidence="3">
    <location>
        <begin position="48"/>
        <end position="301"/>
    </location>
</feature>
<protein>
    <submittedName>
        <fullName evidence="4">Glycerophosphodiester phosphodiesterase</fullName>
    </submittedName>
</protein>
<dbReference type="Proteomes" id="UP000194218">
    <property type="component" value="Chromosome"/>
</dbReference>
<accession>A0A1W7D344</accession>
<dbReference type="InterPro" id="IPR017946">
    <property type="entry name" value="PLC-like_Pdiesterase_TIM-brl"/>
</dbReference>
<dbReference type="InterPro" id="IPR030395">
    <property type="entry name" value="GP_PDE_dom"/>
</dbReference>
<evidence type="ECO:0000313" key="5">
    <source>
        <dbReference type="Proteomes" id="UP000194218"/>
    </source>
</evidence>
<evidence type="ECO:0000256" key="1">
    <source>
        <dbReference type="SAM" id="MobiDB-lite"/>
    </source>
</evidence>
<reference evidence="4 5" key="1">
    <citation type="submission" date="2017-05" db="EMBL/GenBank/DDBJ databases">
        <title>Complete genome sequence of Streptomyces sp. SCSIO 03032 revealed the diverse biosynthetic pathways for its bioactive secondary metabolites.</title>
        <authorList>
            <person name="Ma L."/>
            <person name="Zhu Y."/>
            <person name="Zhang W."/>
            <person name="Zhang G."/>
            <person name="Tian X."/>
            <person name="Zhang S."/>
            <person name="Zhang C."/>
        </authorList>
    </citation>
    <scope>NUCLEOTIDE SEQUENCE [LARGE SCALE GENOMIC DNA]</scope>
    <source>
        <strain evidence="4 5">SCSIO 03032</strain>
    </source>
</reference>
<evidence type="ECO:0000256" key="2">
    <source>
        <dbReference type="SAM" id="SignalP"/>
    </source>
</evidence>
<dbReference type="GO" id="GO:0006629">
    <property type="term" value="P:lipid metabolic process"/>
    <property type="evidence" value="ECO:0007669"/>
    <property type="project" value="InterPro"/>
</dbReference>
<name>A0A1W7D344_9ACTN</name>
<dbReference type="PROSITE" id="PS51704">
    <property type="entry name" value="GP_PDE"/>
    <property type="match status" value="1"/>
</dbReference>
<evidence type="ECO:0000313" key="4">
    <source>
        <dbReference type="EMBL" id="ARQ71349.1"/>
    </source>
</evidence>
<dbReference type="AlphaFoldDB" id="A0A1W7D344"/>
<gene>
    <name evidence="4" type="ORF">CAG99_23200</name>
</gene>
<proteinExistence type="predicted"/>
<dbReference type="SUPFAM" id="SSF51695">
    <property type="entry name" value="PLC-like phosphodiesterases"/>
    <property type="match status" value="1"/>
</dbReference>